<evidence type="ECO:0000313" key="3">
    <source>
        <dbReference type="Proteomes" id="UP001165488"/>
    </source>
</evidence>
<dbReference type="EMBL" id="JAKZGS010000008">
    <property type="protein sequence ID" value="MCH7398539.1"/>
    <property type="molecule type" value="Genomic_DNA"/>
</dbReference>
<accession>A0ABS9UQ01</accession>
<proteinExistence type="predicted"/>
<feature type="compositionally biased region" description="Acidic residues" evidence="1">
    <location>
        <begin position="117"/>
        <end position="127"/>
    </location>
</feature>
<reference evidence="2" key="1">
    <citation type="submission" date="2022-03" db="EMBL/GenBank/DDBJ databases">
        <title>De novo assembled genomes of Belliella spp. (Cyclobacteriaceae) strains.</title>
        <authorList>
            <person name="Szabo A."/>
            <person name="Korponai K."/>
            <person name="Felfoldi T."/>
        </authorList>
    </citation>
    <scope>NUCLEOTIDE SEQUENCE</scope>
    <source>
        <strain evidence="2">DSM 107340</strain>
    </source>
</reference>
<dbReference type="RefSeq" id="WP_241275051.1">
    <property type="nucleotide sequence ID" value="NZ_JAKZGS010000008.1"/>
</dbReference>
<dbReference type="Proteomes" id="UP001165488">
    <property type="component" value="Unassembled WGS sequence"/>
</dbReference>
<name>A0ABS9UQ01_9BACT</name>
<protein>
    <submittedName>
        <fullName evidence="2">Uncharacterized protein</fullName>
    </submittedName>
</protein>
<feature type="region of interest" description="Disordered" evidence="1">
    <location>
        <begin position="111"/>
        <end position="138"/>
    </location>
</feature>
<comment type="caution">
    <text evidence="2">The sequence shown here is derived from an EMBL/GenBank/DDBJ whole genome shotgun (WGS) entry which is preliminary data.</text>
</comment>
<gene>
    <name evidence="2" type="ORF">MM236_11085</name>
</gene>
<organism evidence="2 3">
    <name type="scientific">Belliella calami</name>
    <dbReference type="NCBI Taxonomy" id="2923436"/>
    <lineage>
        <taxon>Bacteria</taxon>
        <taxon>Pseudomonadati</taxon>
        <taxon>Bacteroidota</taxon>
        <taxon>Cytophagia</taxon>
        <taxon>Cytophagales</taxon>
        <taxon>Cyclobacteriaceae</taxon>
        <taxon>Belliella</taxon>
    </lineage>
</organism>
<sequence>MNRKELKKFREYYRTHGKINKPGEDLRGEQIKEQTDWVWFDRETIENALKDADKDGKVGGLKMYFGQYDEETIEMIPEDRPKREAYIGRISLVLKPCNLTEDGLIDVKLKTDSPLSENDEDEEDEDGWNGGRICPPDC</sequence>
<keyword evidence="3" id="KW-1185">Reference proteome</keyword>
<evidence type="ECO:0000256" key="1">
    <source>
        <dbReference type="SAM" id="MobiDB-lite"/>
    </source>
</evidence>
<evidence type="ECO:0000313" key="2">
    <source>
        <dbReference type="EMBL" id="MCH7398539.1"/>
    </source>
</evidence>